<dbReference type="EMBL" id="JBHSOW010000015">
    <property type="protein sequence ID" value="MFC5648147.1"/>
    <property type="molecule type" value="Genomic_DNA"/>
</dbReference>
<dbReference type="Pfam" id="PF05425">
    <property type="entry name" value="CopD"/>
    <property type="match status" value="1"/>
</dbReference>
<evidence type="ECO:0000259" key="10">
    <source>
        <dbReference type="Pfam" id="PF04234"/>
    </source>
</evidence>
<feature type="transmembrane region" description="Helical" evidence="9">
    <location>
        <begin position="343"/>
        <end position="372"/>
    </location>
</feature>
<evidence type="ECO:0000256" key="4">
    <source>
        <dbReference type="ARBA" id="ARBA00022723"/>
    </source>
</evidence>
<feature type="transmembrane region" description="Helical" evidence="9">
    <location>
        <begin position="144"/>
        <end position="166"/>
    </location>
</feature>
<feature type="transmembrane region" description="Helical" evidence="9">
    <location>
        <begin position="384"/>
        <end position="405"/>
    </location>
</feature>
<evidence type="ECO:0000256" key="8">
    <source>
        <dbReference type="ARBA" id="ARBA00023136"/>
    </source>
</evidence>
<evidence type="ECO:0000259" key="11">
    <source>
        <dbReference type="Pfam" id="PF05425"/>
    </source>
</evidence>
<feature type="domain" description="CopC" evidence="10">
    <location>
        <begin position="16"/>
        <end position="110"/>
    </location>
</feature>
<keyword evidence="6 9" id="KW-1133">Transmembrane helix</keyword>
<keyword evidence="13" id="KW-1185">Reference proteome</keyword>
<keyword evidence="8 9" id="KW-0472">Membrane</keyword>
<sequence length="529" mass="58208">MLLAVLAGNPGVASAHSELESSVPEVNSQMDSSPAEITLNFNEAIEAKLGSLEVLDSKSNSVTKNEPVVSNGSRTLKLELPKLNEGLYTVSYSIISADGHPVSGSYVFVVGNPPEGIDASAFNPHEELGHEGHTASTQLTTNQFIIYAVRVLYYASLLLAAGIMFWSVAARNRSDMMKEILRSYELITMRILLVGALLYVFVHAREIMSGYAGNEYNKLFFDTSVGRGWIVLLVLALAGFVAIRLGSVVKLIWAAALLAVESWSGHAAVFKPEAATVALDYIHLAASSIWVGGFILLLLVWTRDRKEAGRFTAQFSRAALISLAVLVLSGIAMTLLFLPSLQYLLYTAWGTLLLVKTGLVLLVVVVGGLLHLRVRRGDLPTLNLLRMDASLMALLIVVAALFTYISPLPVNEPVTYHKMGEDMHFSLRVTPNKPGVNEFTVKVWLPDRVGAPKSVVLRLRSDDRKELGPIDIPIVPYKDTEMTTFDGYVKATYRAEGPYIPFAGRWTAEVRVMNKQDDELVERYDFRNY</sequence>
<feature type="transmembrane region" description="Helical" evidence="9">
    <location>
        <begin position="187"/>
        <end position="204"/>
    </location>
</feature>
<evidence type="ECO:0000256" key="1">
    <source>
        <dbReference type="ARBA" id="ARBA00004651"/>
    </source>
</evidence>
<accession>A0ABW0VQI1</accession>
<proteinExistence type="predicted"/>
<keyword evidence="7" id="KW-0186">Copper</keyword>
<keyword evidence="3 9" id="KW-0812">Transmembrane</keyword>
<dbReference type="InterPro" id="IPR014756">
    <property type="entry name" value="Ig_E-set"/>
</dbReference>
<dbReference type="PANTHER" id="PTHR34820">
    <property type="entry name" value="INNER MEMBRANE PROTEIN YEBZ"/>
    <property type="match status" value="1"/>
</dbReference>
<dbReference type="InterPro" id="IPR014755">
    <property type="entry name" value="Cu-Rt/internalin_Ig-like"/>
</dbReference>
<feature type="transmembrane region" description="Helical" evidence="9">
    <location>
        <begin position="224"/>
        <end position="244"/>
    </location>
</feature>
<dbReference type="InterPro" id="IPR007348">
    <property type="entry name" value="CopC_dom"/>
</dbReference>
<dbReference type="Proteomes" id="UP001596047">
    <property type="component" value="Unassembled WGS sequence"/>
</dbReference>
<reference evidence="13" key="1">
    <citation type="journal article" date="2019" name="Int. J. Syst. Evol. Microbiol.">
        <title>The Global Catalogue of Microorganisms (GCM) 10K type strain sequencing project: providing services to taxonomists for standard genome sequencing and annotation.</title>
        <authorList>
            <consortium name="The Broad Institute Genomics Platform"/>
            <consortium name="The Broad Institute Genome Sequencing Center for Infectious Disease"/>
            <person name="Wu L."/>
            <person name="Ma J."/>
        </authorList>
    </citation>
    <scope>NUCLEOTIDE SEQUENCE [LARGE SCALE GENOMIC DNA]</scope>
    <source>
        <strain evidence="13">CGMCC 1.3240</strain>
    </source>
</reference>
<dbReference type="InterPro" id="IPR008457">
    <property type="entry name" value="Cu-R_CopD_dom"/>
</dbReference>
<comment type="subcellular location">
    <subcellularLocation>
        <location evidence="1">Cell membrane</location>
        <topology evidence="1">Multi-pass membrane protein</topology>
    </subcellularLocation>
</comment>
<feature type="domain" description="Copper resistance protein D" evidence="11">
    <location>
        <begin position="310"/>
        <end position="400"/>
    </location>
</feature>
<evidence type="ECO:0000313" key="12">
    <source>
        <dbReference type="EMBL" id="MFC5648147.1"/>
    </source>
</evidence>
<feature type="transmembrane region" description="Helical" evidence="9">
    <location>
        <begin position="251"/>
        <end position="269"/>
    </location>
</feature>
<dbReference type="RefSeq" id="WP_379186606.1">
    <property type="nucleotide sequence ID" value="NZ_JBHSOW010000015.1"/>
</dbReference>
<evidence type="ECO:0000256" key="2">
    <source>
        <dbReference type="ARBA" id="ARBA00022475"/>
    </source>
</evidence>
<evidence type="ECO:0000256" key="3">
    <source>
        <dbReference type="ARBA" id="ARBA00022692"/>
    </source>
</evidence>
<dbReference type="Pfam" id="PF04234">
    <property type="entry name" value="CopC"/>
    <property type="match status" value="1"/>
</dbReference>
<evidence type="ECO:0000256" key="6">
    <source>
        <dbReference type="ARBA" id="ARBA00022989"/>
    </source>
</evidence>
<feature type="transmembrane region" description="Helical" evidence="9">
    <location>
        <begin position="281"/>
        <end position="302"/>
    </location>
</feature>
<evidence type="ECO:0000313" key="13">
    <source>
        <dbReference type="Proteomes" id="UP001596047"/>
    </source>
</evidence>
<protein>
    <submittedName>
        <fullName evidence="12">Copper resistance CopC/CopD family protein</fullName>
    </submittedName>
</protein>
<dbReference type="SUPFAM" id="SSF81296">
    <property type="entry name" value="E set domains"/>
    <property type="match status" value="1"/>
</dbReference>
<comment type="caution">
    <text evidence="12">The sequence shown here is derived from an EMBL/GenBank/DDBJ whole genome shotgun (WGS) entry which is preliminary data.</text>
</comment>
<keyword evidence="2" id="KW-1003">Cell membrane</keyword>
<gene>
    <name evidence="12" type="ORF">ACFPYJ_03260</name>
</gene>
<keyword evidence="5" id="KW-0732">Signal</keyword>
<feature type="transmembrane region" description="Helical" evidence="9">
    <location>
        <begin position="314"/>
        <end position="337"/>
    </location>
</feature>
<dbReference type="PANTHER" id="PTHR34820:SF4">
    <property type="entry name" value="INNER MEMBRANE PROTEIN YEBZ"/>
    <property type="match status" value="1"/>
</dbReference>
<name>A0ABW0VQI1_9BACL</name>
<keyword evidence="4" id="KW-0479">Metal-binding</keyword>
<organism evidence="12 13">
    <name type="scientific">Paenibacillus solisilvae</name>
    <dbReference type="NCBI Taxonomy" id="2486751"/>
    <lineage>
        <taxon>Bacteria</taxon>
        <taxon>Bacillati</taxon>
        <taxon>Bacillota</taxon>
        <taxon>Bacilli</taxon>
        <taxon>Bacillales</taxon>
        <taxon>Paenibacillaceae</taxon>
        <taxon>Paenibacillus</taxon>
    </lineage>
</organism>
<evidence type="ECO:0000256" key="9">
    <source>
        <dbReference type="SAM" id="Phobius"/>
    </source>
</evidence>
<evidence type="ECO:0000256" key="7">
    <source>
        <dbReference type="ARBA" id="ARBA00023008"/>
    </source>
</evidence>
<evidence type="ECO:0000256" key="5">
    <source>
        <dbReference type="ARBA" id="ARBA00022729"/>
    </source>
</evidence>
<dbReference type="InterPro" id="IPR032694">
    <property type="entry name" value="CopC/D"/>
</dbReference>
<dbReference type="Gene3D" id="2.60.40.1220">
    <property type="match status" value="1"/>
</dbReference>